<organism evidence="1">
    <name type="scientific">Pectinophora gossypiella</name>
    <name type="common">Cotton pink bollworm</name>
    <name type="synonym">Depressaria gossypiella</name>
    <dbReference type="NCBI Taxonomy" id="13191"/>
    <lineage>
        <taxon>Eukaryota</taxon>
        <taxon>Metazoa</taxon>
        <taxon>Ecdysozoa</taxon>
        <taxon>Arthropoda</taxon>
        <taxon>Hexapoda</taxon>
        <taxon>Insecta</taxon>
        <taxon>Pterygota</taxon>
        <taxon>Neoptera</taxon>
        <taxon>Endopterygota</taxon>
        <taxon>Lepidoptera</taxon>
        <taxon>Glossata</taxon>
        <taxon>Ditrysia</taxon>
        <taxon>Gelechioidea</taxon>
        <taxon>Gelechiidae</taxon>
        <taxon>Apatetrinae</taxon>
        <taxon>Pectinophora</taxon>
    </lineage>
</organism>
<gene>
    <name evidence="1" type="ORF">g.18555</name>
</gene>
<feature type="non-terminal residue" evidence="1">
    <location>
        <position position="126"/>
    </location>
</feature>
<proteinExistence type="predicted"/>
<evidence type="ECO:0000313" key="1">
    <source>
        <dbReference type="EMBL" id="JAT90292.1"/>
    </source>
</evidence>
<accession>A0A1E1WTJ7</accession>
<name>A0A1E1WTJ7_PECGO</name>
<reference evidence="1" key="1">
    <citation type="submission" date="2015-09" db="EMBL/GenBank/DDBJ databases">
        <title>De novo assembly of Pectinophora gossypiella (Pink Bollworm) gut transcriptome.</title>
        <authorList>
            <person name="Tassone E.E."/>
        </authorList>
    </citation>
    <scope>NUCLEOTIDE SEQUENCE</scope>
</reference>
<dbReference type="AlphaFoldDB" id="A0A1E1WTJ7"/>
<protein>
    <submittedName>
        <fullName evidence="1">Uncharacterized protein</fullName>
    </submittedName>
</protein>
<sequence>MTENKLNTPKTFHKSSPDILIYSEDEKTTREFEVTLKKVVDYDRYTIYPISKDILTSGVWIGKCALLCIIGNIGENGLLLLEYFQQGGTIFALHSDFIQTLLPKYIFEGKEEKLPFTYDKWHSVEM</sequence>
<dbReference type="EMBL" id="GDQN01000762">
    <property type="protein sequence ID" value="JAT90292.1"/>
    <property type="molecule type" value="Transcribed_RNA"/>
</dbReference>